<accession>A0A6J4NQM9</accession>
<protein>
    <recommendedName>
        <fullName evidence="2">Putative gluconeogenesis factor</fullName>
    </recommendedName>
</protein>
<comment type="similarity">
    <text evidence="2">Belongs to the gluconeogenesis factor family.</text>
</comment>
<comment type="subcellular location">
    <subcellularLocation>
        <location evidence="2">Cytoplasm</location>
    </subcellularLocation>
</comment>
<evidence type="ECO:0000256" key="1">
    <source>
        <dbReference type="ARBA" id="ARBA00022490"/>
    </source>
</evidence>
<comment type="function">
    <text evidence="2">Required for morphogenesis under gluconeogenic growth conditions.</text>
</comment>
<dbReference type="SUPFAM" id="SSF142338">
    <property type="entry name" value="CofD-like"/>
    <property type="match status" value="1"/>
</dbReference>
<dbReference type="PANTHER" id="PTHR30135:SF3">
    <property type="entry name" value="GLUCONEOGENESIS FACTOR-RELATED"/>
    <property type="match status" value="1"/>
</dbReference>
<reference evidence="3" key="1">
    <citation type="submission" date="2020-02" db="EMBL/GenBank/DDBJ databases">
        <authorList>
            <person name="Meier V. D."/>
        </authorList>
    </citation>
    <scope>NUCLEOTIDE SEQUENCE</scope>
    <source>
        <strain evidence="3">AVDCRST_MAG55</strain>
    </source>
</reference>
<name>A0A6J4NQM9_9ACTN</name>
<dbReference type="InterPro" id="IPR010119">
    <property type="entry name" value="Gluconeogen_factor"/>
</dbReference>
<dbReference type="HAMAP" id="MF_00973">
    <property type="entry name" value="Gluconeogen_factor"/>
    <property type="match status" value="1"/>
</dbReference>
<keyword evidence="3" id="KW-0808">Transferase</keyword>
<dbReference type="Gene3D" id="3.40.50.10680">
    <property type="entry name" value="CofD-like domains"/>
    <property type="match status" value="1"/>
</dbReference>
<dbReference type="InterPro" id="IPR038136">
    <property type="entry name" value="CofD-like_dom_sf"/>
</dbReference>
<dbReference type="NCBIfam" id="TIGR01826">
    <property type="entry name" value="CofD_related"/>
    <property type="match status" value="1"/>
</dbReference>
<dbReference type="AlphaFoldDB" id="A0A6J4NQM9"/>
<organism evidence="3">
    <name type="scientific">uncultured Rubrobacteraceae bacterium</name>
    <dbReference type="NCBI Taxonomy" id="349277"/>
    <lineage>
        <taxon>Bacteria</taxon>
        <taxon>Bacillati</taxon>
        <taxon>Actinomycetota</taxon>
        <taxon>Rubrobacteria</taxon>
        <taxon>Rubrobacterales</taxon>
        <taxon>Rubrobacteraceae</taxon>
        <taxon>environmental samples</taxon>
    </lineage>
</organism>
<dbReference type="Pfam" id="PF01933">
    <property type="entry name" value="CofD"/>
    <property type="match status" value="1"/>
</dbReference>
<dbReference type="GO" id="GO:0008360">
    <property type="term" value="P:regulation of cell shape"/>
    <property type="evidence" value="ECO:0007669"/>
    <property type="project" value="UniProtKB-UniRule"/>
</dbReference>
<dbReference type="GO" id="GO:0005737">
    <property type="term" value="C:cytoplasm"/>
    <property type="evidence" value="ECO:0007669"/>
    <property type="project" value="UniProtKB-SubCell"/>
</dbReference>
<dbReference type="GO" id="GO:0043743">
    <property type="term" value="F:LPPG:FO 2-phospho-L-lactate transferase activity"/>
    <property type="evidence" value="ECO:0007669"/>
    <property type="project" value="InterPro"/>
</dbReference>
<dbReference type="PANTHER" id="PTHR30135">
    <property type="entry name" value="UNCHARACTERIZED PROTEIN YVCK-RELATED"/>
    <property type="match status" value="1"/>
</dbReference>
<dbReference type="CDD" id="cd07187">
    <property type="entry name" value="YvcK_like"/>
    <property type="match status" value="1"/>
</dbReference>
<proteinExistence type="inferred from homology"/>
<dbReference type="EMBL" id="CADCUZ010000012">
    <property type="protein sequence ID" value="CAA9394316.1"/>
    <property type="molecule type" value="Genomic_DNA"/>
</dbReference>
<dbReference type="InterPro" id="IPR002882">
    <property type="entry name" value="CofD"/>
</dbReference>
<keyword evidence="1 2" id="KW-0963">Cytoplasm</keyword>
<sequence length="312" mass="32272">MVAFGGGTGLPVLLGGLRDRVRDLTAVVTVADDGGSSGRLRQELGVAPPGDVRNCLVALAGRKRLAEVFNYRFEAPGDLNDHSVGNIIIAALSDMAGGFCEGVEQAARFLRIKGRVYPAAEESLTLVVRYADGTVTRGESVVHGVGKRISRVCVEPEGVPAPPGVIEAIEGADVLVLGPGSLFTSTIPALLGGGVRGALARFGGPVVYVANVMTQPGETDGFAVSDHVKAISGHLGTVVTDVLVHSGALSSGVLARYEAEEAARVEVDLGVLREMGLAVRAADLLSGEDRAGLRHDPGRLAREVCEAALVRL</sequence>
<evidence type="ECO:0000313" key="3">
    <source>
        <dbReference type="EMBL" id="CAA9394316.1"/>
    </source>
</evidence>
<evidence type="ECO:0000256" key="2">
    <source>
        <dbReference type="HAMAP-Rule" id="MF_00973"/>
    </source>
</evidence>
<gene>
    <name evidence="3" type="ORF">AVDCRST_MAG55-276</name>
</gene>